<accession>I5AQC7</accession>
<organism evidence="3 4">
    <name type="scientific">Eubacterium cellulosolvens (strain ATCC 43171 / JCM 9499 / 6)</name>
    <name type="common">Cillobacterium cellulosolvens</name>
    <dbReference type="NCBI Taxonomy" id="633697"/>
    <lineage>
        <taxon>Bacteria</taxon>
        <taxon>Bacillati</taxon>
        <taxon>Bacillota</taxon>
        <taxon>Clostridia</taxon>
        <taxon>Eubacteriales</taxon>
        <taxon>Eubacteriaceae</taxon>
        <taxon>Eubacterium</taxon>
    </lineage>
</organism>
<sequence>MIGAYLNNTISDKDKAAFLKHIDNCDKCYQELETDFMVDTTVHYLNEDALDRSYNLQPLLKTHLKKSREELSMEHRRKIFRIAVFAATGILLIFLILDLTGAYRIFAVIRSLLGI</sequence>
<dbReference type="InterPro" id="IPR027383">
    <property type="entry name" value="Znf_put"/>
</dbReference>
<keyword evidence="1" id="KW-0472">Membrane</keyword>
<feature type="transmembrane region" description="Helical" evidence="1">
    <location>
        <begin position="82"/>
        <end position="106"/>
    </location>
</feature>
<evidence type="ECO:0000313" key="3">
    <source>
        <dbReference type="EMBL" id="EIM56000.1"/>
    </source>
</evidence>
<feature type="domain" description="Putative zinc-finger" evidence="2">
    <location>
        <begin position="2"/>
        <end position="28"/>
    </location>
</feature>
<evidence type="ECO:0000256" key="1">
    <source>
        <dbReference type="SAM" id="Phobius"/>
    </source>
</evidence>
<dbReference type="AlphaFoldDB" id="I5AQC7"/>
<keyword evidence="1" id="KW-1133">Transmembrane helix</keyword>
<keyword evidence="1" id="KW-0812">Transmembrane</keyword>
<dbReference type="Pfam" id="PF13490">
    <property type="entry name" value="zf-HC2"/>
    <property type="match status" value="1"/>
</dbReference>
<protein>
    <recommendedName>
        <fullName evidence="2">Putative zinc-finger domain-containing protein</fullName>
    </recommendedName>
</protein>
<evidence type="ECO:0000259" key="2">
    <source>
        <dbReference type="Pfam" id="PF13490"/>
    </source>
</evidence>
<reference evidence="3 4" key="2">
    <citation type="submission" date="2012-02" db="EMBL/GenBank/DDBJ databases">
        <title>Improved High-Quality Draft sequence of Eubacterium cellulosolvens 6.</title>
        <authorList>
            <consortium name="US DOE Joint Genome Institute"/>
            <person name="Lucas S."/>
            <person name="Han J."/>
            <person name="Lapidus A."/>
            <person name="Cheng J.-F."/>
            <person name="Goodwin L."/>
            <person name="Pitluck S."/>
            <person name="Peters L."/>
            <person name="Mikhailova N."/>
            <person name="Gu W."/>
            <person name="Detter J.C."/>
            <person name="Han C."/>
            <person name="Tapia R."/>
            <person name="Land M."/>
            <person name="Hauser L."/>
            <person name="Kyrpides N."/>
            <person name="Ivanova N."/>
            <person name="Pagani I."/>
            <person name="Johnson E."/>
            <person name="Mukhopadhyay B."/>
            <person name="Anderson I."/>
            <person name="Woyke T."/>
        </authorList>
    </citation>
    <scope>NUCLEOTIDE SEQUENCE [LARGE SCALE GENOMIC DNA]</scope>
    <source>
        <strain evidence="3 4">6</strain>
    </source>
</reference>
<evidence type="ECO:0000313" key="4">
    <source>
        <dbReference type="Proteomes" id="UP000005753"/>
    </source>
</evidence>
<dbReference type="STRING" id="633697.EubceDRAFT1_0138"/>
<dbReference type="HOGENOM" id="CLU_141480_0_0_9"/>
<gene>
    <name evidence="3" type="ORF">EubceDRAFT1_0138</name>
</gene>
<dbReference type="Proteomes" id="UP000005753">
    <property type="component" value="Chromosome"/>
</dbReference>
<dbReference type="EMBL" id="CM001487">
    <property type="protein sequence ID" value="EIM56000.1"/>
    <property type="molecule type" value="Genomic_DNA"/>
</dbReference>
<keyword evidence="4" id="KW-1185">Reference proteome</keyword>
<name>I5AQC7_EUBC6</name>
<reference evidence="3 4" key="1">
    <citation type="submission" date="2010-08" db="EMBL/GenBank/DDBJ databases">
        <authorList>
            <consortium name="US DOE Joint Genome Institute (JGI-PGF)"/>
            <person name="Lucas S."/>
            <person name="Copeland A."/>
            <person name="Lapidus A."/>
            <person name="Cheng J.-F."/>
            <person name="Bruce D."/>
            <person name="Goodwin L."/>
            <person name="Pitluck S."/>
            <person name="Land M.L."/>
            <person name="Hauser L."/>
            <person name="Chang Y.-J."/>
            <person name="Anderson I.J."/>
            <person name="Johnson E."/>
            <person name="Mulhopadhyay B."/>
            <person name="Kyrpides N."/>
            <person name="Woyke T.J."/>
        </authorList>
    </citation>
    <scope>NUCLEOTIDE SEQUENCE [LARGE SCALE GENOMIC DNA]</scope>
    <source>
        <strain evidence="3 4">6</strain>
    </source>
</reference>
<proteinExistence type="predicted"/>
<dbReference type="OrthoDB" id="9808253at2"/>